<feature type="region of interest" description="Disordered" evidence="1">
    <location>
        <begin position="194"/>
        <end position="261"/>
    </location>
</feature>
<feature type="compositionally biased region" description="Basic and acidic residues" evidence="1">
    <location>
        <begin position="98"/>
        <end position="108"/>
    </location>
</feature>
<feature type="transmembrane region" description="Helical" evidence="2">
    <location>
        <begin position="68"/>
        <end position="88"/>
    </location>
</feature>
<evidence type="ECO:0000313" key="4">
    <source>
        <dbReference type="Proteomes" id="UP001270362"/>
    </source>
</evidence>
<feature type="compositionally biased region" description="Polar residues" evidence="1">
    <location>
        <begin position="588"/>
        <end position="605"/>
    </location>
</feature>
<protein>
    <submittedName>
        <fullName evidence="3">Uncharacterized protein</fullName>
    </submittedName>
</protein>
<evidence type="ECO:0000256" key="1">
    <source>
        <dbReference type="SAM" id="MobiDB-lite"/>
    </source>
</evidence>
<keyword evidence="2" id="KW-1133">Transmembrane helix</keyword>
<dbReference type="PANTHER" id="PTHR42088">
    <property type="entry name" value="YALI0F10131P"/>
    <property type="match status" value="1"/>
</dbReference>
<feature type="region of interest" description="Disordered" evidence="1">
    <location>
        <begin position="423"/>
        <end position="462"/>
    </location>
</feature>
<sequence>MEGLDGRVYAMGSRIQVEKRDPMNRFRIGTLASALDQIPTPTLVARAEETCASANLCEKPGNSSSLTIPIAVGLGLPVFAALCVLVFLHRRNMKRQQREDAVDPHKSLDFGLGEHPGSATKSKRKSFLGVGGKEKEPQSRFNRQQMSMDMNISSPYLLPPDAAGSKESLHSLARTLQSTEDPYRPVQFAASDAGSIRSFNRGPDGGSVYTRSSSRQESSRRQSRPMASPGPYSPPPRQTSFARSGVLHPEPSHMKPHSVPEEAVLRSPPAAKVSPAVQDDPSISIMPHDDGEVYIQEPLAVAQKVGRQPLASPIQDSPADSGVDMGYAESALGKHQAQDVAHVPEQFPTGLGLVNHPEPMQASIHMATPTHEQMPASPPLQHSQASHVDTLEIEEPLEYYDYPDPEPPIPQQNYGHHDEYEERGRNMQRQSRGLGVPHQDNRRLSVGFRPLPPSEVTESEDPEYRANRIRSFYKEYFDDGKGGEAAPPVPRLPPQHQKAGGYQNGGGNQNAGGYYEDYDENYMGEAAYFDPDANAFVMPYAQPVSRRAMTPPPTGQRFRGNAPPRAFNGGSLAGMNMPQGYGPPRPDSSVSNLRGPQRPGSSASGAWNRPRAGSAAAGARSQAPRKPMPAPVALNTLPNPSKLRDDSFAIMGSIDFAPPETFADRTRGRSQSPAGERRPYKMGIPAHSPLVNAFEELAALPSPHSLRKSSTFTGLDFAPPRKFGNDDSRSETGSIRSNRSGISAVQLGAIRNGAGRVSRLPGDQVFTAVEMQNQLKPNWGMRN</sequence>
<feature type="region of interest" description="Disordered" evidence="1">
    <location>
        <begin position="547"/>
        <end position="639"/>
    </location>
</feature>
<feature type="region of interest" description="Disordered" evidence="1">
    <location>
        <begin position="98"/>
        <end position="143"/>
    </location>
</feature>
<gene>
    <name evidence="3" type="ORF">B0T22DRAFT_249167</name>
</gene>
<organism evidence="3 4">
    <name type="scientific">Podospora appendiculata</name>
    <dbReference type="NCBI Taxonomy" id="314037"/>
    <lineage>
        <taxon>Eukaryota</taxon>
        <taxon>Fungi</taxon>
        <taxon>Dikarya</taxon>
        <taxon>Ascomycota</taxon>
        <taxon>Pezizomycotina</taxon>
        <taxon>Sordariomycetes</taxon>
        <taxon>Sordariomycetidae</taxon>
        <taxon>Sordariales</taxon>
        <taxon>Podosporaceae</taxon>
        <taxon>Podospora</taxon>
    </lineage>
</organism>
<feature type="compositionally biased region" description="Basic and acidic residues" evidence="1">
    <location>
        <begin position="250"/>
        <end position="261"/>
    </location>
</feature>
<dbReference type="AlphaFoldDB" id="A0AAE0X2I8"/>
<feature type="region of interest" description="Disordered" evidence="1">
    <location>
        <begin position="658"/>
        <end position="681"/>
    </location>
</feature>
<evidence type="ECO:0000313" key="3">
    <source>
        <dbReference type="EMBL" id="KAK3683504.1"/>
    </source>
</evidence>
<accession>A0AAE0X2I8</accession>
<proteinExistence type="predicted"/>
<dbReference type="EMBL" id="JAULSO010000004">
    <property type="protein sequence ID" value="KAK3683504.1"/>
    <property type="molecule type" value="Genomic_DNA"/>
</dbReference>
<reference evidence="3" key="2">
    <citation type="submission" date="2023-06" db="EMBL/GenBank/DDBJ databases">
        <authorList>
            <consortium name="Lawrence Berkeley National Laboratory"/>
            <person name="Haridas S."/>
            <person name="Hensen N."/>
            <person name="Bonometti L."/>
            <person name="Westerberg I."/>
            <person name="Brannstrom I.O."/>
            <person name="Guillou S."/>
            <person name="Cros-Aarteil S."/>
            <person name="Calhoun S."/>
            <person name="Kuo A."/>
            <person name="Mondo S."/>
            <person name="Pangilinan J."/>
            <person name="Riley R."/>
            <person name="Labutti K."/>
            <person name="Andreopoulos B."/>
            <person name="Lipzen A."/>
            <person name="Chen C."/>
            <person name="Yanf M."/>
            <person name="Daum C."/>
            <person name="Ng V."/>
            <person name="Clum A."/>
            <person name="Steindorff A."/>
            <person name="Ohm R."/>
            <person name="Martin F."/>
            <person name="Silar P."/>
            <person name="Natvig D."/>
            <person name="Lalanne C."/>
            <person name="Gautier V."/>
            <person name="Ament-Velasquez S.L."/>
            <person name="Kruys A."/>
            <person name="Hutchinson M.I."/>
            <person name="Powell A.J."/>
            <person name="Barry K."/>
            <person name="Miller A.N."/>
            <person name="Grigoriev I.V."/>
            <person name="Debuchy R."/>
            <person name="Gladieux P."/>
            <person name="Thoren M.H."/>
            <person name="Johannesson H."/>
        </authorList>
    </citation>
    <scope>NUCLEOTIDE SEQUENCE</scope>
    <source>
        <strain evidence="3">CBS 314.62</strain>
    </source>
</reference>
<comment type="caution">
    <text evidence="3">The sequence shown here is derived from an EMBL/GenBank/DDBJ whole genome shotgun (WGS) entry which is preliminary data.</text>
</comment>
<feature type="region of interest" description="Disordered" evidence="1">
    <location>
        <begin position="711"/>
        <end position="737"/>
    </location>
</feature>
<keyword evidence="4" id="KW-1185">Reference proteome</keyword>
<name>A0AAE0X2I8_9PEZI</name>
<feature type="compositionally biased region" description="Low complexity" evidence="1">
    <location>
        <begin position="609"/>
        <end position="625"/>
    </location>
</feature>
<keyword evidence="2" id="KW-0812">Transmembrane</keyword>
<dbReference type="PANTHER" id="PTHR42088:SF1">
    <property type="entry name" value="YALI0F10131P"/>
    <property type="match status" value="1"/>
</dbReference>
<reference evidence="3" key="1">
    <citation type="journal article" date="2023" name="Mol. Phylogenet. Evol.">
        <title>Genome-scale phylogeny and comparative genomics of the fungal order Sordariales.</title>
        <authorList>
            <person name="Hensen N."/>
            <person name="Bonometti L."/>
            <person name="Westerberg I."/>
            <person name="Brannstrom I.O."/>
            <person name="Guillou S."/>
            <person name="Cros-Aarteil S."/>
            <person name="Calhoun S."/>
            <person name="Haridas S."/>
            <person name="Kuo A."/>
            <person name="Mondo S."/>
            <person name="Pangilinan J."/>
            <person name="Riley R."/>
            <person name="LaButti K."/>
            <person name="Andreopoulos B."/>
            <person name="Lipzen A."/>
            <person name="Chen C."/>
            <person name="Yan M."/>
            <person name="Daum C."/>
            <person name="Ng V."/>
            <person name="Clum A."/>
            <person name="Steindorff A."/>
            <person name="Ohm R.A."/>
            <person name="Martin F."/>
            <person name="Silar P."/>
            <person name="Natvig D.O."/>
            <person name="Lalanne C."/>
            <person name="Gautier V."/>
            <person name="Ament-Velasquez S.L."/>
            <person name="Kruys A."/>
            <person name="Hutchinson M.I."/>
            <person name="Powell A.J."/>
            <person name="Barry K."/>
            <person name="Miller A.N."/>
            <person name="Grigoriev I.V."/>
            <person name="Debuchy R."/>
            <person name="Gladieux P."/>
            <person name="Hiltunen Thoren M."/>
            <person name="Johannesson H."/>
        </authorList>
    </citation>
    <scope>NUCLEOTIDE SEQUENCE</scope>
    <source>
        <strain evidence="3">CBS 314.62</strain>
    </source>
</reference>
<keyword evidence="2" id="KW-0472">Membrane</keyword>
<evidence type="ECO:0000256" key="2">
    <source>
        <dbReference type="SAM" id="Phobius"/>
    </source>
</evidence>
<dbReference type="Proteomes" id="UP001270362">
    <property type="component" value="Unassembled WGS sequence"/>
</dbReference>